<dbReference type="Gene3D" id="3.30.920.30">
    <property type="entry name" value="Hypothetical protein"/>
    <property type="match status" value="1"/>
</dbReference>
<dbReference type="PANTHER" id="PTHR34873:SF3">
    <property type="entry name" value="ADDICTION MODULE TOXIN, HICA FAMILY"/>
    <property type="match status" value="1"/>
</dbReference>
<evidence type="ECO:0000256" key="5">
    <source>
        <dbReference type="ARBA" id="ARBA00022801"/>
    </source>
</evidence>
<keyword evidence="3" id="KW-0540">Nuclease</keyword>
<evidence type="ECO:0000256" key="6">
    <source>
        <dbReference type="ARBA" id="ARBA00022884"/>
    </source>
</evidence>
<keyword evidence="2" id="KW-1277">Toxin-antitoxin system</keyword>
<keyword evidence="6" id="KW-0694">RNA-binding</keyword>
<sequence length="77" mass="8778">MPKLPILKAKSLIKALRKLGFVECRQRGTSHLIMKHFDGRRTSIPVHSSKDIPRGTLGSILRDVDISRDEFLKALRQ</sequence>
<accession>A0A2G9YCJ6</accession>
<evidence type="ECO:0000256" key="4">
    <source>
        <dbReference type="ARBA" id="ARBA00022759"/>
    </source>
</evidence>
<keyword evidence="4" id="KW-0255">Endonuclease</keyword>
<evidence type="ECO:0000256" key="2">
    <source>
        <dbReference type="ARBA" id="ARBA00022649"/>
    </source>
</evidence>
<proteinExistence type="inferred from homology"/>
<evidence type="ECO:0000256" key="1">
    <source>
        <dbReference type="ARBA" id="ARBA00006620"/>
    </source>
</evidence>
<name>A0A2G9YCJ6_9BACT</name>
<gene>
    <name evidence="8" type="ORF">COX44_02580</name>
</gene>
<evidence type="ECO:0000256" key="3">
    <source>
        <dbReference type="ARBA" id="ARBA00022722"/>
    </source>
</evidence>
<comment type="similarity">
    <text evidence="1">Belongs to the HicA mRNA interferase family.</text>
</comment>
<dbReference type="Proteomes" id="UP000231480">
    <property type="component" value="Unassembled WGS sequence"/>
</dbReference>
<dbReference type="InterPro" id="IPR038570">
    <property type="entry name" value="HicA_sf"/>
</dbReference>
<keyword evidence="7" id="KW-0346">Stress response</keyword>
<dbReference type="AlphaFoldDB" id="A0A2G9YCJ6"/>
<dbReference type="Pfam" id="PF07927">
    <property type="entry name" value="HicA_toxin"/>
    <property type="match status" value="1"/>
</dbReference>
<organism evidence="8 9">
    <name type="scientific">Candidatus Portnoybacteria bacterium CG23_combo_of_CG06-09_8_20_14_all_37_13</name>
    <dbReference type="NCBI Taxonomy" id="1974819"/>
    <lineage>
        <taxon>Bacteria</taxon>
        <taxon>Candidatus Portnoyibacteriota</taxon>
    </lineage>
</organism>
<dbReference type="GO" id="GO:0003729">
    <property type="term" value="F:mRNA binding"/>
    <property type="evidence" value="ECO:0007669"/>
    <property type="project" value="InterPro"/>
</dbReference>
<reference evidence="8 9" key="1">
    <citation type="submission" date="2017-09" db="EMBL/GenBank/DDBJ databases">
        <title>Depth-based differentiation of microbial function through sediment-hosted aquifers and enrichment of novel symbionts in the deep terrestrial subsurface.</title>
        <authorList>
            <person name="Probst A.J."/>
            <person name="Ladd B."/>
            <person name="Jarett J.K."/>
            <person name="Geller-Mcgrath D.E."/>
            <person name="Sieber C.M."/>
            <person name="Emerson J.B."/>
            <person name="Anantharaman K."/>
            <person name="Thomas B.C."/>
            <person name="Malmstrom R."/>
            <person name="Stieglmeier M."/>
            <person name="Klingl A."/>
            <person name="Woyke T."/>
            <person name="Ryan C.M."/>
            <person name="Banfield J.F."/>
        </authorList>
    </citation>
    <scope>NUCLEOTIDE SEQUENCE [LARGE SCALE GENOMIC DNA]</scope>
    <source>
        <strain evidence="8">CG23_combo_of_CG06-09_8_20_14_all_37_13</strain>
    </source>
</reference>
<evidence type="ECO:0000256" key="7">
    <source>
        <dbReference type="ARBA" id="ARBA00023016"/>
    </source>
</evidence>
<dbReference type="EMBL" id="PCRH01000058">
    <property type="protein sequence ID" value="PIP16950.1"/>
    <property type="molecule type" value="Genomic_DNA"/>
</dbReference>
<comment type="caution">
    <text evidence="8">The sequence shown here is derived from an EMBL/GenBank/DDBJ whole genome shotgun (WGS) entry which is preliminary data.</text>
</comment>
<protein>
    <recommendedName>
        <fullName evidence="10">Addiction module toxin, HicA family</fullName>
    </recommendedName>
</protein>
<dbReference type="GO" id="GO:0004519">
    <property type="term" value="F:endonuclease activity"/>
    <property type="evidence" value="ECO:0007669"/>
    <property type="project" value="UniProtKB-KW"/>
</dbReference>
<evidence type="ECO:0000313" key="9">
    <source>
        <dbReference type="Proteomes" id="UP000231480"/>
    </source>
</evidence>
<dbReference type="InterPro" id="IPR012933">
    <property type="entry name" value="HicA_mRNA_interferase"/>
</dbReference>
<dbReference type="SUPFAM" id="SSF54786">
    <property type="entry name" value="YcfA/nrd intein domain"/>
    <property type="match status" value="1"/>
</dbReference>
<evidence type="ECO:0008006" key="10">
    <source>
        <dbReference type="Google" id="ProtNLM"/>
    </source>
</evidence>
<dbReference type="GO" id="GO:0016787">
    <property type="term" value="F:hydrolase activity"/>
    <property type="evidence" value="ECO:0007669"/>
    <property type="project" value="UniProtKB-KW"/>
</dbReference>
<keyword evidence="5" id="KW-0378">Hydrolase</keyword>
<dbReference type="PANTHER" id="PTHR34873">
    <property type="entry name" value="SSR1766 PROTEIN"/>
    <property type="match status" value="1"/>
</dbReference>
<evidence type="ECO:0000313" key="8">
    <source>
        <dbReference type="EMBL" id="PIP16950.1"/>
    </source>
</evidence>